<feature type="chain" id="PRO_5043446132" evidence="1">
    <location>
        <begin position="37"/>
        <end position="451"/>
    </location>
</feature>
<dbReference type="GO" id="GO:0008237">
    <property type="term" value="F:metallopeptidase activity"/>
    <property type="evidence" value="ECO:0007669"/>
    <property type="project" value="InterPro"/>
</dbReference>
<evidence type="ECO:0000313" key="2">
    <source>
        <dbReference type="EMBL" id="WTS13970.1"/>
    </source>
</evidence>
<dbReference type="InterPro" id="IPR024079">
    <property type="entry name" value="MetalloPept_cat_dom_sf"/>
</dbReference>
<protein>
    <submittedName>
        <fullName evidence="2">M64 family metallopeptidase</fullName>
    </submittedName>
</protein>
<dbReference type="Pfam" id="PF09471">
    <property type="entry name" value="Peptidase_M64"/>
    <property type="match status" value="1"/>
</dbReference>
<sequence>MPIPKSPRRPLPAALLAGVLAAAALGGAGLAGRADAAEAAGGPDTGTRTVEYFADSHGEGRHVQVPAAVPAEIRKEKRTPATAAPDGEVTALQKTGPSEGRLDLVIMGDGYTADQQEDFRQDAESKLDSIFAIEPYKSYKGLFNFWLVNTVSNESGVSGDPTQDVVKDTALSSYFFCDDVERLLCIDEKKVDSYAQQAPDSDIVFVVSNATKYGGAGYGGLQSTAGHTGIATMSSDNDRSYLIGAHELGHSIGLLADEYQYAGYGRYPGAEPVEPNTSILTADGMSGAKAKWYRWLGESDPAGGTVGAYEGGGYYEYGIYRPTQNSIMRSLDTEQFNLVGREAMIAGFYRDADVLTARTPTTRSLRPQDHIRVDLAPLAKGLSDVRVHWYVDGVEVRRAAAERTVTGKELGARKGTHTITATAVDNSASLRDPAAIRAASNSVSWTVKTGK</sequence>
<dbReference type="EMBL" id="CP108195">
    <property type="protein sequence ID" value="WTS13970.1"/>
    <property type="molecule type" value="Genomic_DNA"/>
</dbReference>
<evidence type="ECO:0000256" key="1">
    <source>
        <dbReference type="SAM" id="SignalP"/>
    </source>
</evidence>
<reference evidence="2" key="1">
    <citation type="submission" date="2022-10" db="EMBL/GenBank/DDBJ databases">
        <title>The complete genomes of actinobacterial strains from the NBC collection.</title>
        <authorList>
            <person name="Joergensen T.S."/>
            <person name="Alvarez Arevalo M."/>
            <person name="Sterndorff E.B."/>
            <person name="Faurdal D."/>
            <person name="Vuksanovic O."/>
            <person name="Mourched A.-S."/>
            <person name="Charusanti P."/>
            <person name="Shaw S."/>
            <person name="Blin K."/>
            <person name="Weber T."/>
        </authorList>
    </citation>
    <scope>NUCLEOTIDE SEQUENCE</scope>
    <source>
        <strain evidence="2">NBC_00119</strain>
    </source>
</reference>
<name>A0AAU1UBN4_9ACTN</name>
<dbReference type="InterPro" id="IPR019026">
    <property type="entry name" value="Peptidase_M64_IgA"/>
</dbReference>
<proteinExistence type="predicted"/>
<keyword evidence="1" id="KW-0732">Signal</keyword>
<dbReference type="SUPFAM" id="SSF55486">
    <property type="entry name" value="Metalloproteases ('zincins'), catalytic domain"/>
    <property type="match status" value="1"/>
</dbReference>
<gene>
    <name evidence="2" type="ORF">OHU69_24740</name>
</gene>
<dbReference type="Gene3D" id="3.40.390.10">
    <property type="entry name" value="Collagenase (Catalytic Domain)"/>
    <property type="match status" value="1"/>
</dbReference>
<organism evidence="2">
    <name type="scientific">Streptomyces sp. NBC_00119</name>
    <dbReference type="NCBI Taxonomy" id="2975659"/>
    <lineage>
        <taxon>Bacteria</taxon>
        <taxon>Bacillati</taxon>
        <taxon>Actinomycetota</taxon>
        <taxon>Actinomycetes</taxon>
        <taxon>Kitasatosporales</taxon>
        <taxon>Streptomycetaceae</taxon>
        <taxon>Streptomyces</taxon>
    </lineage>
</organism>
<accession>A0AAU1UBN4</accession>
<feature type="signal peptide" evidence="1">
    <location>
        <begin position="1"/>
        <end position="36"/>
    </location>
</feature>
<dbReference type="AlphaFoldDB" id="A0AAU1UBN4"/>